<evidence type="ECO:0000313" key="4">
    <source>
        <dbReference type="Proteomes" id="UP000609879"/>
    </source>
</evidence>
<name>A0ABQ3YBL3_9ACTN</name>
<evidence type="ECO:0000259" key="2">
    <source>
        <dbReference type="PROSITE" id="PS50943"/>
    </source>
</evidence>
<dbReference type="CDD" id="cd00093">
    <property type="entry name" value="HTH_XRE"/>
    <property type="match status" value="1"/>
</dbReference>
<feature type="region of interest" description="Disordered" evidence="1">
    <location>
        <begin position="1"/>
        <end position="28"/>
    </location>
</feature>
<proteinExistence type="predicted"/>
<dbReference type="InterPro" id="IPR043917">
    <property type="entry name" value="DUF5753"/>
</dbReference>
<dbReference type="Proteomes" id="UP000609879">
    <property type="component" value="Unassembled WGS sequence"/>
</dbReference>
<organism evidence="3 4">
    <name type="scientific">Paractinoplanes deccanensis</name>
    <dbReference type="NCBI Taxonomy" id="113561"/>
    <lineage>
        <taxon>Bacteria</taxon>
        <taxon>Bacillati</taxon>
        <taxon>Actinomycetota</taxon>
        <taxon>Actinomycetes</taxon>
        <taxon>Micromonosporales</taxon>
        <taxon>Micromonosporaceae</taxon>
        <taxon>Paractinoplanes</taxon>
    </lineage>
</organism>
<dbReference type="InterPro" id="IPR001387">
    <property type="entry name" value="Cro/C1-type_HTH"/>
</dbReference>
<keyword evidence="4" id="KW-1185">Reference proteome</keyword>
<dbReference type="SUPFAM" id="SSF47413">
    <property type="entry name" value="lambda repressor-like DNA-binding domains"/>
    <property type="match status" value="1"/>
</dbReference>
<evidence type="ECO:0000313" key="3">
    <source>
        <dbReference type="EMBL" id="GID77406.1"/>
    </source>
</evidence>
<gene>
    <name evidence="3" type="ORF">Ade02nite_60470</name>
</gene>
<dbReference type="PROSITE" id="PS50943">
    <property type="entry name" value="HTH_CROC1"/>
    <property type="match status" value="1"/>
</dbReference>
<feature type="domain" description="HTH cro/C1-type" evidence="2">
    <location>
        <begin position="273"/>
        <end position="328"/>
    </location>
</feature>
<accession>A0ABQ3YBL3</accession>
<protein>
    <recommendedName>
        <fullName evidence="2">HTH cro/C1-type domain-containing protein</fullName>
    </recommendedName>
</protein>
<dbReference type="InterPro" id="IPR010982">
    <property type="entry name" value="Lambda_DNA-bd_dom_sf"/>
</dbReference>
<dbReference type="Pfam" id="PF13560">
    <property type="entry name" value="HTH_31"/>
    <property type="match status" value="1"/>
</dbReference>
<evidence type="ECO:0000256" key="1">
    <source>
        <dbReference type="SAM" id="MobiDB-lite"/>
    </source>
</evidence>
<dbReference type="Gene3D" id="1.10.260.40">
    <property type="entry name" value="lambda repressor-like DNA-binding domains"/>
    <property type="match status" value="1"/>
</dbReference>
<dbReference type="EMBL" id="BOMI01000118">
    <property type="protein sequence ID" value="GID77406.1"/>
    <property type="molecule type" value="Genomic_DNA"/>
</dbReference>
<dbReference type="Pfam" id="PF19054">
    <property type="entry name" value="DUF5753"/>
    <property type="match status" value="1"/>
</dbReference>
<sequence>MSRSNRKEGVRRRSRFTGESHQLAYGETRGRARGEPLIADASAREQRWIESALMHRLILRAHVFDGHSAGPRFPLAVEAVRPSAEGLRLTVSPADVPYFGAALTVRGAVDEVVIRGAAGRVTIEPGWAENAEAAVAVRCSWKAMRSSIEAAPLVSYVSGSALRAGADRAPNLSGAGRAILSALLRRIALFAEPSALDWLFSCHAWLTSDRLRTAPAPPSPLRSDLLDEAYGLPPEQVRMLDLGRSPGSARPVAPRLGPAVRPSQAHEILGGRLRSLRASNDMTTESAGAKISSSAARVARMEHGRVRISESDLEKLMTLYGVTDSAERESVLRLNRLLNERAWWQPYGYVLGEVLASSLVLESAAEMVWSYDVRAVPALFQTRAYAEAAMRFQHVDGDIAELLEVRARQQREILRPGGAHRWVIIDLSALHDGPGDADVMRGQVEFLLEVSRLPHVTVQILTPEASAYAMMGSSFSYIRMPGVVLPDVVHLRPSGTAMLLSDPEESEMYHVAMNRISVLAQVPAHTEGILRAALLRAEGPSG</sequence>
<comment type="caution">
    <text evidence="3">The sequence shown here is derived from an EMBL/GenBank/DDBJ whole genome shotgun (WGS) entry which is preliminary data.</text>
</comment>
<reference evidence="3 4" key="1">
    <citation type="submission" date="2021-01" db="EMBL/GenBank/DDBJ databases">
        <title>Whole genome shotgun sequence of Actinoplanes deccanensis NBRC 13994.</title>
        <authorList>
            <person name="Komaki H."/>
            <person name="Tamura T."/>
        </authorList>
    </citation>
    <scope>NUCLEOTIDE SEQUENCE [LARGE SCALE GENOMIC DNA]</scope>
    <source>
        <strain evidence="3 4">NBRC 13994</strain>
    </source>
</reference>
<dbReference type="SMART" id="SM00530">
    <property type="entry name" value="HTH_XRE"/>
    <property type="match status" value="1"/>
</dbReference>